<proteinExistence type="predicted"/>
<dbReference type="PANTHER" id="PTHR31800">
    <property type="entry name" value="COILED-COIL DOMAIN-CONTAINING PROTEIN 32"/>
    <property type="match status" value="1"/>
</dbReference>
<keyword evidence="1" id="KW-1185">Reference proteome</keyword>
<dbReference type="GeneID" id="100370148"/>
<evidence type="ECO:0000313" key="2">
    <source>
        <dbReference type="RefSeq" id="XP_002731458.1"/>
    </source>
</evidence>
<dbReference type="Proteomes" id="UP000694865">
    <property type="component" value="Unplaced"/>
</dbReference>
<accession>A0ABM0GJV9</accession>
<reference evidence="2" key="1">
    <citation type="submission" date="2025-08" db="UniProtKB">
        <authorList>
            <consortium name="RefSeq"/>
        </authorList>
    </citation>
    <scope>IDENTIFICATION</scope>
    <source>
        <tissue evidence="2">Testes</tissue>
    </source>
</reference>
<organism evidence="1 2">
    <name type="scientific">Saccoglossus kowalevskii</name>
    <name type="common">Acorn worm</name>
    <dbReference type="NCBI Taxonomy" id="10224"/>
    <lineage>
        <taxon>Eukaryota</taxon>
        <taxon>Metazoa</taxon>
        <taxon>Hemichordata</taxon>
        <taxon>Enteropneusta</taxon>
        <taxon>Harrimaniidae</taxon>
        <taxon>Saccoglossus</taxon>
    </lineage>
</organism>
<dbReference type="PANTHER" id="PTHR31800:SF1">
    <property type="entry name" value="COILED-COIL DOMAIN-CONTAINING PROTEIN 32"/>
    <property type="match status" value="1"/>
</dbReference>
<sequence>MADDGDPWNDSSAEETVPVQLNFEDTFDPFDRLNTINNTATTCKDTTNAADLESEKYLLSLEAKLRKLQGKAQSPNAKDMLKILHNAKEDHLGHIINENASVQSYPTLAIDDDKVKTPSVKRKVFPEQPLTMEEVQCLLERDHLNNVTQGMHHEDPCKDL</sequence>
<dbReference type="Pfam" id="PF14989">
    <property type="entry name" value="CCDC32"/>
    <property type="match status" value="1"/>
</dbReference>
<gene>
    <name evidence="2" type="primary">LOC100370148</name>
</gene>
<dbReference type="InterPro" id="IPR028039">
    <property type="entry name" value="CCDC32"/>
</dbReference>
<evidence type="ECO:0000313" key="1">
    <source>
        <dbReference type="Proteomes" id="UP000694865"/>
    </source>
</evidence>
<protein>
    <submittedName>
        <fullName evidence="2">Uncharacterized protein C15orf57-like</fullName>
    </submittedName>
</protein>
<dbReference type="RefSeq" id="XP_002731458.1">
    <property type="nucleotide sequence ID" value="XM_002731412.2"/>
</dbReference>
<name>A0ABM0GJV9_SACKO</name>